<reference evidence="1 2" key="1">
    <citation type="submission" date="2021-06" db="EMBL/GenBank/DDBJ databases">
        <title>Caerostris extrusa draft genome.</title>
        <authorList>
            <person name="Kono N."/>
            <person name="Arakawa K."/>
        </authorList>
    </citation>
    <scope>NUCLEOTIDE SEQUENCE [LARGE SCALE GENOMIC DNA]</scope>
</reference>
<dbReference type="Proteomes" id="UP001054945">
    <property type="component" value="Unassembled WGS sequence"/>
</dbReference>
<proteinExistence type="predicted"/>
<protein>
    <submittedName>
        <fullName evidence="1">Uncharacterized protein</fullName>
    </submittedName>
</protein>
<gene>
    <name evidence="1" type="ORF">CEXT_475391</name>
</gene>
<organism evidence="1 2">
    <name type="scientific">Caerostris extrusa</name>
    <name type="common">Bark spider</name>
    <name type="synonym">Caerostris bankana</name>
    <dbReference type="NCBI Taxonomy" id="172846"/>
    <lineage>
        <taxon>Eukaryota</taxon>
        <taxon>Metazoa</taxon>
        <taxon>Ecdysozoa</taxon>
        <taxon>Arthropoda</taxon>
        <taxon>Chelicerata</taxon>
        <taxon>Arachnida</taxon>
        <taxon>Araneae</taxon>
        <taxon>Araneomorphae</taxon>
        <taxon>Entelegynae</taxon>
        <taxon>Araneoidea</taxon>
        <taxon>Araneidae</taxon>
        <taxon>Caerostris</taxon>
    </lineage>
</organism>
<dbReference type="AlphaFoldDB" id="A0AAV4XTN1"/>
<evidence type="ECO:0000313" key="1">
    <source>
        <dbReference type="EMBL" id="GIY98560.1"/>
    </source>
</evidence>
<accession>A0AAV4XTN1</accession>
<name>A0AAV4XTN1_CAEEX</name>
<dbReference type="EMBL" id="BPLR01018310">
    <property type="protein sequence ID" value="GIY98560.1"/>
    <property type="molecule type" value="Genomic_DNA"/>
</dbReference>
<sequence length="105" mass="12078">MAINFEYMLESHLTQNVNYGNFDQPQRKTKVAQEVWASSILLKQRDDDRIVIKSEIKKEPKRDVIPSASVERCDFVIEAVEFPIQPPPLVVFGIRLTALEEFSNA</sequence>
<comment type="caution">
    <text evidence="1">The sequence shown here is derived from an EMBL/GenBank/DDBJ whole genome shotgun (WGS) entry which is preliminary data.</text>
</comment>
<keyword evidence="2" id="KW-1185">Reference proteome</keyword>
<evidence type="ECO:0000313" key="2">
    <source>
        <dbReference type="Proteomes" id="UP001054945"/>
    </source>
</evidence>